<proteinExistence type="predicted"/>
<protein>
    <submittedName>
        <fullName evidence="1">Uncharacterized protein</fullName>
    </submittedName>
</protein>
<dbReference type="RefSeq" id="WP_154278292.1">
    <property type="nucleotide sequence ID" value="NZ_WKLJ01000018.1"/>
</dbReference>
<gene>
    <name evidence="1" type="ORF">GKE01_15365</name>
</gene>
<organism evidence="1">
    <name type="scientific">Parabacteroides goldsteinii</name>
    <dbReference type="NCBI Taxonomy" id="328812"/>
    <lineage>
        <taxon>Bacteria</taxon>
        <taxon>Pseudomonadati</taxon>
        <taxon>Bacteroidota</taxon>
        <taxon>Bacteroidia</taxon>
        <taxon>Bacteroidales</taxon>
        <taxon>Tannerellaceae</taxon>
        <taxon>Parabacteroides</taxon>
    </lineage>
</organism>
<name>A0A6G1ZG42_9BACT</name>
<dbReference type="EMBL" id="WKLP01000023">
    <property type="protein sequence ID" value="MRY12840.1"/>
    <property type="molecule type" value="Genomic_DNA"/>
</dbReference>
<reference evidence="1" key="1">
    <citation type="journal article" date="2019" name="Nat. Med.">
        <title>A library of human gut bacterial isolates paired with longitudinal multiomics data enables mechanistic microbiome research.</title>
        <authorList>
            <person name="Poyet M."/>
            <person name="Groussin M."/>
            <person name="Gibbons S.M."/>
            <person name="Avila-Pacheco J."/>
            <person name="Jiang X."/>
            <person name="Kearney S.M."/>
            <person name="Perrotta A.R."/>
            <person name="Berdy B."/>
            <person name="Zhao S."/>
            <person name="Lieberman T.D."/>
            <person name="Swanson P.K."/>
            <person name="Smith M."/>
            <person name="Roesemann S."/>
            <person name="Alexander J.E."/>
            <person name="Rich S.A."/>
            <person name="Livny J."/>
            <person name="Vlamakis H."/>
            <person name="Clish C."/>
            <person name="Bullock K."/>
            <person name="Deik A."/>
            <person name="Scott J."/>
            <person name="Pierce K.A."/>
            <person name="Xavier R.J."/>
            <person name="Alm E.J."/>
        </authorList>
    </citation>
    <scope>NUCLEOTIDE SEQUENCE</scope>
    <source>
        <strain evidence="1">BIOML-A4</strain>
    </source>
</reference>
<comment type="caution">
    <text evidence="1">The sequence shown here is derived from an EMBL/GenBank/DDBJ whole genome shotgun (WGS) entry which is preliminary data.</text>
</comment>
<sequence>MKNEATLYLQEQHNVECGSKHIQYFIATFLIKPYSIDPTEGDIHDYNNCDGCKNVRNAITELLKKKYEKFPFCCKWHQNLLNIKEFNKLDYINGPQMSADKVIYCYQHILNNQDKDNWKQDITNYLEYAIESFGNFPEGCGIPLFLQEFIEQLLYRIENNKDIRCDVKQYIKLYFDDFMRPAASNKKINPFNLLISKYNVWLKLFPFDFPEFKDAKKYFEQQTPFFIENVTYNPYSKLSKGTLITENRLVKYLGDLTFQLLKKIDFTDLSKNKELNDYYSIIIDSEYRIENKKLFISFSNNELKYIDFIKRWLEVQKKYFQQTKELFNLNHQLKGDVYNDSYNEALARISYFKKFIEDKDGYILSWQQDKVREKDAQISFKAVWYNTAFDVNREVGNGRGFVDYTISKGVDDKTLVEFKLASNSKIKSNLQHQLPIYAKANDTDKCISVIMVFTDKENKRLNKILKELNLEKASNIIVIDARYNNKISASNI</sequence>
<dbReference type="AlphaFoldDB" id="A0A6G1ZG42"/>
<evidence type="ECO:0000313" key="1">
    <source>
        <dbReference type="EMBL" id="MRY12840.1"/>
    </source>
</evidence>
<accession>A0A6G1ZG42</accession>